<dbReference type="SUPFAM" id="SSF51735">
    <property type="entry name" value="NAD(P)-binding Rossmann-fold domains"/>
    <property type="match status" value="1"/>
</dbReference>
<dbReference type="PIRSF" id="PIRSF000103">
    <property type="entry name" value="HIBADH"/>
    <property type="match status" value="1"/>
</dbReference>
<dbReference type="InterPro" id="IPR013328">
    <property type="entry name" value="6PGD_dom2"/>
</dbReference>
<organism evidence="6 7">
    <name type="scientific">Marinobacter nanhaiticus D15-8W</name>
    <dbReference type="NCBI Taxonomy" id="626887"/>
    <lineage>
        <taxon>Bacteria</taxon>
        <taxon>Pseudomonadati</taxon>
        <taxon>Pseudomonadota</taxon>
        <taxon>Gammaproteobacteria</taxon>
        <taxon>Pseudomonadales</taxon>
        <taxon>Marinobacteraceae</taxon>
        <taxon>Marinobacter</taxon>
    </lineage>
</organism>
<dbReference type="InterPro" id="IPR051265">
    <property type="entry name" value="HIBADH-related_NP60_sf"/>
</dbReference>
<dbReference type="eggNOG" id="COG2084">
    <property type="taxonomic scope" value="Bacteria"/>
</dbReference>
<dbReference type="EMBL" id="APLQ01000011">
    <property type="protein sequence ID" value="ENO16280.1"/>
    <property type="molecule type" value="Genomic_DNA"/>
</dbReference>
<accession>N6W197</accession>
<keyword evidence="1" id="KW-0560">Oxidoreductase</keyword>
<dbReference type="InterPro" id="IPR036291">
    <property type="entry name" value="NAD(P)-bd_dom_sf"/>
</dbReference>
<reference evidence="6 7" key="1">
    <citation type="journal article" date="2013" name="Genome Announc.">
        <title>Genome Sequence of the Polycyclic Aromatic Hydrocarbon-Degrading Bacterium Strain Marinobacter nanhaiticus D15-8WT.</title>
        <authorList>
            <person name="Cui Z."/>
            <person name="Gao W."/>
            <person name="Li Q."/>
            <person name="Xu G."/>
            <person name="Zheng L."/>
        </authorList>
    </citation>
    <scope>NUCLEOTIDE SEQUENCE [LARGE SCALE GENOMIC DNA]</scope>
    <source>
        <strain evidence="6 7">D15-8W</strain>
    </source>
</reference>
<dbReference type="Pfam" id="PF03446">
    <property type="entry name" value="NAD_binding_2"/>
    <property type="match status" value="1"/>
</dbReference>
<dbReference type="GO" id="GO:0050661">
    <property type="term" value="F:NADP binding"/>
    <property type="evidence" value="ECO:0007669"/>
    <property type="project" value="InterPro"/>
</dbReference>
<keyword evidence="7" id="KW-1185">Reference proteome</keyword>
<evidence type="ECO:0000256" key="1">
    <source>
        <dbReference type="ARBA" id="ARBA00023002"/>
    </source>
</evidence>
<sequence>MKVTFIGLGIMGQRMARNLLPHVDLTVWNRSPEPARILGEAGAQVADSPVDAVSGADVVFSMLASPEVVETLAFGEGGFLKAMAENSLWVDCSTVNPSFSRQSAAEAGTAGVHFMDGPVAGTRQPAEDGTLSFLIGGNQKDLDRVKPLLEHMGSKILHVGGHGQGTAFKMLVNAMLAQSMVVFSETALLGEKLGFDREMLMDTLPGLPVSAPFLRGKAELIRNGEFEAQFPLELMYKDLQLLDQTAYEKGHPLYLANAAKALFGSASAAGKGREDFAAIHSYLDPGQR</sequence>
<keyword evidence="2" id="KW-0520">NAD</keyword>
<feature type="domain" description="3-hydroxyisobutyrate dehydrogenase-like NAD-binding" evidence="5">
    <location>
        <begin position="163"/>
        <end position="282"/>
    </location>
</feature>
<dbReference type="GO" id="GO:0051287">
    <property type="term" value="F:NAD binding"/>
    <property type="evidence" value="ECO:0007669"/>
    <property type="project" value="InterPro"/>
</dbReference>
<feature type="domain" description="6-phosphogluconate dehydrogenase NADP-binding" evidence="4">
    <location>
        <begin position="2"/>
        <end position="160"/>
    </location>
</feature>
<evidence type="ECO:0000256" key="2">
    <source>
        <dbReference type="ARBA" id="ARBA00023027"/>
    </source>
</evidence>
<evidence type="ECO:0000313" key="6">
    <source>
        <dbReference type="EMBL" id="ENO16280.1"/>
    </source>
</evidence>
<dbReference type="InterPro" id="IPR015815">
    <property type="entry name" value="HIBADH-related"/>
</dbReference>
<dbReference type="AlphaFoldDB" id="N6W197"/>
<dbReference type="InterPro" id="IPR029154">
    <property type="entry name" value="HIBADH-like_NADP-bd"/>
</dbReference>
<dbReference type="Gene3D" id="3.40.50.720">
    <property type="entry name" value="NAD(P)-binding Rossmann-like Domain"/>
    <property type="match status" value="1"/>
</dbReference>
<gene>
    <name evidence="6" type="ORF">J057_13026</name>
</gene>
<dbReference type="GO" id="GO:0016491">
    <property type="term" value="F:oxidoreductase activity"/>
    <property type="evidence" value="ECO:0007669"/>
    <property type="project" value="UniProtKB-KW"/>
</dbReference>
<evidence type="ECO:0000313" key="7">
    <source>
        <dbReference type="Proteomes" id="UP000013165"/>
    </source>
</evidence>
<dbReference type="InterPro" id="IPR008927">
    <property type="entry name" value="6-PGluconate_DH-like_C_sf"/>
</dbReference>
<dbReference type="OrthoDB" id="9786703at2"/>
<dbReference type="PATRIC" id="fig|626887.3.peg.2609"/>
<dbReference type="PANTHER" id="PTHR43580">
    <property type="entry name" value="OXIDOREDUCTASE GLYR1-RELATED"/>
    <property type="match status" value="1"/>
</dbReference>
<evidence type="ECO:0000256" key="3">
    <source>
        <dbReference type="PIRSR" id="PIRSR000103-1"/>
    </source>
</evidence>
<name>N6W197_9GAMM</name>
<protein>
    <submittedName>
        <fullName evidence="6">NAD(P)-dependent oxidoreductase</fullName>
    </submittedName>
</protein>
<dbReference type="Pfam" id="PF14833">
    <property type="entry name" value="NAD_binding_11"/>
    <property type="match status" value="1"/>
</dbReference>
<dbReference type="Proteomes" id="UP000013165">
    <property type="component" value="Unassembled WGS sequence"/>
</dbReference>
<dbReference type="SUPFAM" id="SSF48179">
    <property type="entry name" value="6-phosphogluconate dehydrogenase C-terminal domain-like"/>
    <property type="match status" value="1"/>
</dbReference>
<dbReference type="PANTHER" id="PTHR43580:SF2">
    <property type="entry name" value="CYTOKINE-LIKE NUCLEAR FACTOR N-PAC"/>
    <property type="match status" value="1"/>
</dbReference>
<proteinExistence type="predicted"/>
<dbReference type="HOGENOM" id="CLU_035117_0_0_6"/>
<dbReference type="Gene3D" id="1.10.1040.10">
    <property type="entry name" value="N-(1-d-carboxylethyl)-l-norvaline Dehydrogenase, domain 2"/>
    <property type="match status" value="1"/>
</dbReference>
<dbReference type="STRING" id="626887.J057_13026"/>
<dbReference type="InterPro" id="IPR002204">
    <property type="entry name" value="3-OH-isobutyrate_DH-rel_CS"/>
</dbReference>
<dbReference type="RefSeq" id="WP_004580566.1">
    <property type="nucleotide sequence ID" value="NZ_AP028878.1"/>
</dbReference>
<evidence type="ECO:0000259" key="5">
    <source>
        <dbReference type="Pfam" id="PF14833"/>
    </source>
</evidence>
<feature type="active site" evidence="3">
    <location>
        <position position="169"/>
    </location>
</feature>
<dbReference type="InterPro" id="IPR006115">
    <property type="entry name" value="6PGDH_NADP-bd"/>
</dbReference>
<comment type="caution">
    <text evidence="6">The sequence shown here is derived from an EMBL/GenBank/DDBJ whole genome shotgun (WGS) entry which is preliminary data.</text>
</comment>
<evidence type="ECO:0000259" key="4">
    <source>
        <dbReference type="Pfam" id="PF03446"/>
    </source>
</evidence>
<dbReference type="GO" id="GO:0016054">
    <property type="term" value="P:organic acid catabolic process"/>
    <property type="evidence" value="ECO:0007669"/>
    <property type="project" value="UniProtKB-ARBA"/>
</dbReference>
<dbReference type="PROSITE" id="PS00895">
    <property type="entry name" value="3_HYDROXYISOBUT_DH"/>
    <property type="match status" value="1"/>
</dbReference>